<gene>
    <name evidence="1" type="ORF">GGR08_001340</name>
</gene>
<keyword evidence="2" id="KW-1185">Reference proteome</keyword>
<sequence>MHETYSHYKSDTVSQKNISQSTLKALFSPLITCERKPPSKPSHKIVFKGTSKAIERRREVRGTIYHST</sequence>
<dbReference type="RefSeq" id="WP_183194512.1">
    <property type="nucleotide sequence ID" value="NZ_JACIFE010000018.1"/>
</dbReference>
<reference evidence="1 2" key="1">
    <citation type="submission" date="2020-08" db="EMBL/GenBank/DDBJ databases">
        <title>Genomic Encyclopedia of Type Strains, Phase IV (KMG-IV): sequencing the most valuable type-strain genomes for metagenomic binning, comparative biology and taxonomic classification.</title>
        <authorList>
            <person name="Goeker M."/>
        </authorList>
    </citation>
    <scope>NUCLEOTIDE SEQUENCE [LARGE SCALE GENOMIC DNA]</scope>
    <source>
        <strain evidence="1 2">DSM 100694</strain>
    </source>
</reference>
<evidence type="ECO:0000313" key="1">
    <source>
        <dbReference type="EMBL" id="MBB4077024.1"/>
    </source>
</evidence>
<name>A0A840DV80_9HYPH</name>
<comment type="caution">
    <text evidence="1">The sequence shown here is derived from an EMBL/GenBank/DDBJ whole genome shotgun (WGS) entry which is preliminary data.</text>
</comment>
<organism evidence="1 2">
    <name type="scientific">Bartonella fuyuanensis</name>
    <dbReference type="NCBI Taxonomy" id="1460968"/>
    <lineage>
        <taxon>Bacteria</taxon>
        <taxon>Pseudomonadati</taxon>
        <taxon>Pseudomonadota</taxon>
        <taxon>Alphaproteobacteria</taxon>
        <taxon>Hyphomicrobiales</taxon>
        <taxon>Bartonellaceae</taxon>
        <taxon>Bartonella</taxon>
    </lineage>
</organism>
<dbReference type="EMBL" id="JACIFE010000018">
    <property type="protein sequence ID" value="MBB4077024.1"/>
    <property type="molecule type" value="Genomic_DNA"/>
</dbReference>
<evidence type="ECO:0000313" key="2">
    <source>
        <dbReference type="Proteomes" id="UP000585970"/>
    </source>
</evidence>
<protein>
    <submittedName>
        <fullName evidence="1">Uncharacterized protein</fullName>
    </submittedName>
</protein>
<proteinExistence type="predicted"/>
<dbReference type="AlphaFoldDB" id="A0A840DV80"/>
<accession>A0A840DV80</accession>
<dbReference type="Proteomes" id="UP000585970">
    <property type="component" value="Unassembled WGS sequence"/>
</dbReference>